<dbReference type="InParanoid" id="A0A369JJG3"/>
<evidence type="ECO:0000313" key="2">
    <source>
        <dbReference type="EMBL" id="RDB22349.1"/>
    </source>
</evidence>
<dbReference type="EMBL" id="LUEZ02000051">
    <property type="protein sequence ID" value="RDB22349.1"/>
    <property type="molecule type" value="Genomic_DNA"/>
</dbReference>
<dbReference type="OrthoDB" id="3056461at2759"/>
<organism evidence="2 3">
    <name type="scientific">Hypsizygus marmoreus</name>
    <name type="common">White beech mushroom</name>
    <name type="synonym">Agaricus marmoreus</name>
    <dbReference type="NCBI Taxonomy" id="39966"/>
    <lineage>
        <taxon>Eukaryota</taxon>
        <taxon>Fungi</taxon>
        <taxon>Dikarya</taxon>
        <taxon>Basidiomycota</taxon>
        <taxon>Agaricomycotina</taxon>
        <taxon>Agaricomycetes</taxon>
        <taxon>Agaricomycetidae</taxon>
        <taxon>Agaricales</taxon>
        <taxon>Tricholomatineae</taxon>
        <taxon>Lyophyllaceae</taxon>
        <taxon>Hypsizygus</taxon>
    </lineage>
</organism>
<reference evidence="2" key="1">
    <citation type="submission" date="2018-04" db="EMBL/GenBank/DDBJ databases">
        <title>Whole genome sequencing of Hypsizygus marmoreus.</title>
        <authorList>
            <person name="Choi I.-G."/>
            <person name="Min B."/>
            <person name="Kim J.-G."/>
            <person name="Kim S."/>
            <person name="Oh Y.-L."/>
            <person name="Kong W.-S."/>
            <person name="Park H."/>
            <person name="Jeong J."/>
            <person name="Song E.-S."/>
        </authorList>
    </citation>
    <scope>NUCLEOTIDE SEQUENCE [LARGE SCALE GENOMIC DNA]</scope>
    <source>
        <strain evidence="2">51987-8</strain>
    </source>
</reference>
<feature type="region of interest" description="Disordered" evidence="1">
    <location>
        <begin position="1"/>
        <end position="71"/>
    </location>
</feature>
<dbReference type="AlphaFoldDB" id="A0A369JJG3"/>
<feature type="compositionally biased region" description="Basic residues" evidence="1">
    <location>
        <begin position="42"/>
        <end position="58"/>
    </location>
</feature>
<dbReference type="Proteomes" id="UP000076154">
    <property type="component" value="Unassembled WGS sequence"/>
</dbReference>
<feature type="compositionally biased region" description="Acidic residues" evidence="1">
    <location>
        <begin position="460"/>
        <end position="479"/>
    </location>
</feature>
<evidence type="ECO:0000256" key="1">
    <source>
        <dbReference type="SAM" id="MobiDB-lite"/>
    </source>
</evidence>
<name>A0A369JJG3_HYPMA</name>
<keyword evidence="3" id="KW-1185">Reference proteome</keyword>
<evidence type="ECO:0000313" key="3">
    <source>
        <dbReference type="Proteomes" id="UP000076154"/>
    </source>
</evidence>
<gene>
    <name evidence="2" type="ORF">Hypma_010544</name>
</gene>
<feature type="compositionally biased region" description="Polar residues" evidence="1">
    <location>
        <begin position="30"/>
        <end position="39"/>
    </location>
</feature>
<feature type="region of interest" description="Disordered" evidence="1">
    <location>
        <begin position="443"/>
        <end position="479"/>
    </location>
</feature>
<sequence length="479" mass="54617">MADSDVPMDPPGNQGQSSSSGTCKRKRTSLDNSDASTSALPRPKKARVISRKHPKKPKRPNDWHLRKGEVPNEAMKTKSALELHLRILWQLPDQTTVPPKVTMADKVPFNQRFSNEAQVRTSVTASLDQNSNTLQQARTRVSTFLGSLPTGSIISNNIKRVPEAHLLLIFQSVACLGLQQWAPDILSGDPESMYNLLHEHIALTTFEQVSSAFGYAHTGIDLSFIHNFALMRKLYRSFVYSYMYNIAKSEDKNPGSVAKGKQMTTVWKRRSTLANGRTEVFKSHGFNKRVVALSIETESHSDDELEGDPNSIESVYHIKEKEGRSGKVTRFFRMADLQRRQTAKGKRGHYKPERSRIDPPMPKPSALTVRPQQVPIDWFEPTYWNTVLTVRERLDYIQDGTYVALPKEEFCQTWAQCAAWKNLPLKEFMATYGNEVLKEYQMPTEEEIEQLERWENPESSGEEELEQEEVEQGLQDDDD</sequence>
<comment type="caution">
    <text evidence="2">The sequence shown here is derived from an EMBL/GenBank/DDBJ whole genome shotgun (WGS) entry which is preliminary data.</text>
</comment>
<feature type="compositionally biased region" description="Basic and acidic residues" evidence="1">
    <location>
        <begin position="59"/>
        <end position="71"/>
    </location>
</feature>
<proteinExistence type="predicted"/>
<feature type="region of interest" description="Disordered" evidence="1">
    <location>
        <begin position="342"/>
        <end position="368"/>
    </location>
</feature>
<dbReference type="STRING" id="39966.A0A369JJG3"/>
<protein>
    <submittedName>
        <fullName evidence="2">Uncharacterized protein</fullName>
    </submittedName>
</protein>
<accession>A0A369JJG3</accession>